<evidence type="ECO:0000313" key="3">
    <source>
        <dbReference type="EMBL" id="MCL1047998.1"/>
    </source>
</evidence>
<gene>
    <name evidence="3" type="ORF">L2737_22185</name>
</gene>
<comment type="similarity">
    <text evidence="1">Belongs to the DinB family.</text>
</comment>
<name>A0ABT0KVV4_9GAMM</name>
<sequence length="176" mass="20362">MSLAQNFRMMAVYNQRMNTQLITVCEQLKPEQLQQETNSFFSTVMCYWNHILFGDLIMLSRLVTNDIVNIEPSTLQKVPVVKSVNDQFVNNLVELKSLRTLVDEIYLKITQDLTAESYNGIIKYTTSSGEYLEKNIGEFFQHIFNHQTHHRGQLTCILSQFDLDFGCTDLPIIVSN</sequence>
<dbReference type="SUPFAM" id="SSF109854">
    <property type="entry name" value="DinB/YfiT-like putative metalloenzymes"/>
    <property type="match status" value="1"/>
</dbReference>
<protein>
    <submittedName>
        <fullName evidence="3">Damage-inducible protein DinB</fullName>
    </submittedName>
</protein>
<dbReference type="InterPro" id="IPR034660">
    <property type="entry name" value="DinB/YfiT-like"/>
</dbReference>
<dbReference type="RefSeq" id="WP_248957132.1">
    <property type="nucleotide sequence ID" value="NZ_JAKIKU010000040.1"/>
</dbReference>
<dbReference type="EMBL" id="JAKIKU010000040">
    <property type="protein sequence ID" value="MCL1047998.1"/>
    <property type="molecule type" value="Genomic_DNA"/>
</dbReference>
<organism evidence="3 4">
    <name type="scientific">Shewanella electrodiphila</name>
    <dbReference type="NCBI Taxonomy" id="934143"/>
    <lineage>
        <taxon>Bacteria</taxon>
        <taxon>Pseudomonadati</taxon>
        <taxon>Pseudomonadota</taxon>
        <taxon>Gammaproteobacteria</taxon>
        <taxon>Alteromonadales</taxon>
        <taxon>Shewanellaceae</taxon>
        <taxon>Shewanella</taxon>
    </lineage>
</organism>
<dbReference type="Pfam" id="PF05163">
    <property type="entry name" value="DinB"/>
    <property type="match status" value="1"/>
</dbReference>
<keyword evidence="2" id="KW-0479">Metal-binding</keyword>
<comment type="caution">
    <text evidence="3">The sequence shown here is derived from an EMBL/GenBank/DDBJ whole genome shotgun (WGS) entry which is preliminary data.</text>
</comment>
<evidence type="ECO:0000313" key="4">
    <source>
        <dbReference type="Proteomes" id="UP001202134"/>
    </source>
</evidence>
<dbReference type="Gene3D" id="1.20.120.450">
    <property type="entry name" value="dinb family like domain"/>
    <property type="match status" value="1"/>
</dbReference>
<evidence type="ECO:0000256" key="1">
    <source>
        <dbReference type="ARBA" id="ARBA00008635"/>
    </source>
</evidence>
<dbReference type="InterPro" id="IPR007837">
    <property type="entry name" value="DinB"/>
</dbReference>
<dbReference type="PANTHER" id="PTHR37302">
    <property type="entry name" value="SLR1116 PROTEIN"/>
    <property type="match status" value="1"/>
</dbReference>
<dbReference type="PANTHER" id="PTHR37302:SF1">
    <property type="entry name" value="PROTEIN DINB"/>
    <property type="match status" value="1"/>
</dbReference>
<reference evidence="3 4" key="1">
    <citation type="submission" date="2022-01" db="EMBL/GenBank/DDBJ databases">
        <title>Whole genome-based taxonomy of the Shewanellaceae.</title>
        <authorList>
            <person name="Martin-Rodriguez A.J."/>
        </authorList>
    </citation>
    <scope>NUCLEOTIDE SEQUENCE [LARGE SCALE GENOMIC DNA]</scope>
    <source>
        <strain evidence="3 4">DSM 24955</strain>
    </source>
</reference>
<dbReference type="Proteomes" id="UP001202134">
    <property type="component" value="Unassembled WGS sequence"/>
</dbReference>
<keyword evidence="4" id="KW-1185">Reference proteome</keyword>
<proteinExistence type="inferred from homology"/>
<evidence type="ECO:0000256" key="2">
    <source>
        <dbReference type="ARBA" id="ARBA00022723"/>
    </source>
</evidence>
<accession>A0ABT0KVV4</accession>